<feature type="binding site" evidence="9">
    <location>
        <position position="287"/>
    </location>
    <ligand>
        <name>substrate</name>
    </ligand>
</feature>
<dbReference type="PANTHER" id="PTHR34876">
    <property type="match status" value="1"/>
</dbReference>
<sequence>MPFRDWHCTLSRTNFPRVKSSVAGTAARWLAPFLAAAAVVAGVASPVQAPQIQLASEANPLVGKPFYVDPISKAMRAAQSNPSPQLDYVANTPQAYWLDQAFPASTVGGTVSKLVGAAQAAGATPVLSIYALPHRDCYSYAAGGFGSADGYRAWIDAISAGLGSAPAAIILEPDALAMADCLTADQRAERFDLIRYAVDTLTRDPAAAVYIDAGHSRWVSADKMAAMLNDVGVARAQGFSLNTTNYYTTEEQMGYGDAISGMTGGSHYVIDTSRNGRGPESDSDMAWCNPKGRALGVPPTTATGNPNVDAFLWVKRVGESDGSCGRGEPGAGTFVNQYAIDLAINAGK</sequence>
<dbReference type="PROSITE" id="PS00656">
    <property type="entry name" value="GLYCOSYL_HYDROL_F6_2"/>
    <property type="match status" value="1"/>
</dbReference>
<organism evidence="12 13">
    <name type="scientific">Mycolicibacterium frederiksbergense</name>
    <dbReference type="NCBI Taxonomy" id="117567"/>
    <lineage>
        <taxon>Bacteria</taxon>
        <taxon>Bacillati</taxon>
        <taxon>Actinomycetota</taxon>
        <taxon>Actinomycetes</taxon>
        <taxon>Mycobacteriales</taxon>
        <taxon>Mycobacteriaceae</taxon>
        <taxon>Mycolicibacterium</taxon>
    </lineage>
</organism>
<keyword evidence="7 11" id="KW-0624">Polysaccharide degradation</keyword>
<keyword evidence="13" id="KW-1185">Reference proteome</keyword>
<evidence type="ECO:0000256" key="1">
    <source>
        <dbReference type="ARBA" id="ARBA00022729"/>
    </source>
</evidence>
<dbReference type="AlphaFoldDB" id="A0A6H0SH63"/>
<evidence type="ECO:0000256" key="7">
    <source>
        <dbReference type="ARBA" id="ARBA00023326"/>
    </source>
</evidence>
<evidence type="ECO:0000256" key="5">
    <source>
        <dbReference type="ARBA" id="ARBA00023277"/>
    </source>
</evidence>
<evidence type="ECO:0000256" key="3">
    <source>
        <dbReference type="ARBA" id="ARBA00023001"/>
    </source>
</evidence>
<feature type="active site" description="Proton acceptor" evidence="8">
    <location>
        <position position="321"/>
    </location>
</feature>
<dbReference type="SUPFAM" id="SSF51989">
    <property type="entry name" value="Glycosyl hydrolases family 6, cellulases"/>
    <property type="match status" value="1"/>
</dbReference>
<dbReference type="PIRSF" id="PIRSF001100">
    <property type="entry name" value="Beta_cellobiohydrolase"/>
    <property type="match status" value="1"/>
</dbReference>
<feature type="binding site" evidence="9">
    <location>
        <position position="97"/>
    </location>
    <ligand>
        <name>substrate</name>
    </ligand>
</feature>
<feature type="active site" description="Proton donor" evidence="8 10">
    <location>
        <position position="174"/>
    </location>
</feature>
<dbReference type="InterPro" id="IPR016288">
    <property type="entry name" value="Beta_cellobiohydrolase"/>
</dbReference>
<keyword evidence="4" id="KW-1015">Disulfide bond</keyword>
<dbReference type="Gene3D" id="3.20.20.40">
    <property type="entry name" value="1, 4-beta cellobiohydrolase"/>
    <property type="match status" value="1"/>
</dbReference>
<feature type="binding site" evidence="9">
    <location>
        <position position="215"/>
    </location>
    <ligand>
        <name>substrate</name>
    </ligand>
</feature>
<evidence type="ECO:0000256" key="10">
    <source>
        <dbReference type="PROSITE-ProRule" id="PRU10057"/>
    </source>
</evidence>
<feature type="binding site" evidence="9">
    <location>
        <position position="99"/>
    </location>
    <ligand>
        <name>substrate</name>
    </ligand>
</feature>
<evidence type="ECO:0000256" key="9">
    <source>
        <dbReference type="PIRSR" id="PIRSR001100-2"/>
    </source>
</evidence>
<reference evidence="12 13" key="1">
    <citation type="submission" date="2019-04" db="EMBL/GenBank/DDBJ databases">
        <title>Draft, Whole-Genome Sequence of the Anthracene-degrading Mycobacterium frederiksbergense LB501T, Isolated from a Polycyclic Aromatic Hydrocarbon (PAH)-Contaminated Soil.</title>
        <authorList>
            <person name="Augelletti F."/>
        </authorList>
    </citation>
    <scope>NUCLEOTIDE SEQUENCE [LARGE SCALE GENOMIC DNA]</scope>
    <source>
        <strain evidence="12 13">LB 501T</strain>
    </source>
</reference>
<evidence type="ECO:0000256" key="6">
    <source>
        <dbReference type="ARBA" id="ARBA00023295"/>
    </source>
</evidence>
<dbReference type="InterPro" id="IPR001524">
    <property type="entry name" value="Glyco_hydro_6_CS"/>
</dbReference>
<evidence type="ECO:0000256" key="4">
    <source>
        <dbReference type="ARBA" id="ARBA00023157"/>
    </source>
</evidence>
<comment type="similarity">
    <text evidence="11">Belongs to the glycosyl hydrolase family 6.</text>
</comment>
<feature type="binding site" evidence="9">
    <location>
        <position position="218"/>
    </location>
    <ligand>
        <name>substrate</name>
    </ligand>
</feature>
<dbReference type="Pfam" id="PF01341">
    <property type="entry name" value="Glyco_hydro_6"/>
    <property type="match status" value="1"/>
</dbReference>
<evidence type="ECO:0000256" key="8">
    <source>
        <dbReference type="PIRSR" id="PIRSR001100-1"/>
    </source>
</evidence>
<protein>
    <recommendedName>
        <fullName evidence="11">Glucanase</fullName>
        <ecNumber evidence="11">3.2.1.-</ecNumber>
    </recommendedName>
</protein>
<dbReference type="GO" id="GO:0004553">
    <property type="term" value="F:hydrolase activity, hydrolyzing O-glycosyl compounds"/>
    <property type="evidence" value="ECO:0007669"/>
    <property type="project" value="InterPro"/>
</dbReference>
<feature type="binding site" evidence="9">
    <location>
        <position position="315"/>
    </location>
    <ligand>
        <name>substrate</name>
    </ligand>
</feature>
<evidence type="ECO:0000256" key="2">
    <source>
        <dbReference type="ARBA" id="ARBA00022801"/>
    </source>
</evidence>
<feature type="binding site" evidence="9">
    <location>
        <position position="245"/>
    </location>
    <ligand>
        <name>substrate</name>
    </ligand>
</feature>
<proteinExistence type="inferred from homology"/>
<feature type="binding site" evidence="9">
    <location>
        <position position="319"/>
    </location>
    <ligand>
        <name>substrate</name>
    </ligand>
</feature>
<keyword evidence="2 11" id="KW-0378">Hydrolase</keyword>
<dbReference type="GO" id="GO:0030245">
    <property type="term" value="P:cellulose catabolic process"/>
    <property type="evidence" value="ECO:0007669"/>
    <property type="project" value="UniProtKB-KW"/>
</dbReference>
<dbReference type="EC" id="3.2.1.-" evidence="11"/>
<name>A0A6H0SH63_9MYCO</name>
<dbReference type="Proteomes" id="UP000501849">
    <property type="component" value="Chromosome"/>
</dbReference>
<evidence type="ECO:0000313" key="13">
    <source>
        <dbReference type="Proteomes" id="UP000501849"/>
    </source>
</evidence>
<dbReference type="PANTHER" id="PTHR34876:SF4">
    <property type="entry name" value="1,4-BETA-D-GLUCAN CELLOBIOHYDROLASE C-RELATED"/>
    <property type="match status" value="1"/>
</dbReference>
<dbReference type="EMBL" id="CP038799">
    <property type="protein sequence ID" value="QIV85347.1"/>
    <property type="molecule type" value="Genomic_DNA"/>
</dbReference>
<accession>A0A6H0SH63</accession>
<dbReference type="PRINTS" id="PR00733">
    <property type="entry name" value="GLHYDRLASE6"/>
</dbReference>
<keyword evidence="3 11" id="KW-0136">Cellulose degradation</keyword>
<gene>
    <name evidence="12" type="ORF">EXE63_15565</name>
</gene>
<keyword evidence="6 11" id="KW-0326">Glycosidase</keyword>
<evidence type="ECO:0000256" key="11">
    <source>
        <dbReference type="RuleBase" id="RU361186"/>
    </source>
</evidence>
<evidence type="ECO:0000313" key="12">
    <source>
        <dbReference type="EMBL" id="QIV85347.1"/>
    </source>
</evidence>
<keyword evidence="5 11" id="KW-0119">Carbohydrate metabolism</keyword>
<keyword evidence="1" id="KW-0732">Signal</keyword>
<dbReference type="KEGG" id="mfre:EXE63_15565"/>
<dbReference type="InterPro" id="IPR036434">
    <property type="entry name" value="Beta_cellobiohydrolase_sf"/>
</dbReference>